<keyword evidence="1" id="KW-1133">Transmembrane helix</keyword>
<evidence type="ECO:0000313" key="3">
    <source>
        <dbReference type="Proteomes" id="UP000321353"/>
    </source>
</evidence>
<gene>
    <name evidence="2" type="ORF">Mal15_55700</name>
</gene>
<organism evidence="2 3">
    <name type="scientific">Stieleria maiorica</name>
    <dbReference type="NCBI Taxonomy" id="2795974"/>
    <lineage>
        <taxon>Bacteria</taxon>
        <taxon>Pseudomonadati</taxon>
        <taxon>Planctomycetota</taxon>
        <taxon>Planctomycetia</taxon>
        <taxon>Pirellulales</taxon>
        <taxon>Pirellulaceae</taxon>
        <taxon>Stieleria</taxon>
    </lineage>
</organism>
<evidence type="ECO:0000313" key="2">
    <source>
        <dbReference type="EMBL" id="QEG01493.1"/>
    </source>
</evidence>
<dbReference type="AlphaFoldDB" id="A0A5B9MJD6"/>
<name>A0A5B9MJD6_9BACT</name>
<protein>
    <submittedName>
        <fullName evidence="2">Uncharacterized protein</fullName>
    </submittedName>
</protein>
<sequence length="112" mass="12569">MAGRCKSSNLNARSVFARWLLAVYGNGTFLQLHPFKGIVGKSREMVLILAAMSTAFIFFARRFTAATGALRCFRLNRATTATLARKSRRDTSGTVLLKYVRQARLHCHDDDE</sequence>
<proteinExistence type="predicted"/>
<keyword evidence="1" id="KW-0472">Membrane</keyword>
<dbReference type="EMBL" id="CP036264">
    <property type="protein sequence ID" value="QEG01493.1"/>
    <property type="molecule type" value="Genomic_DNA"/>
</dbReference>
<accession>A0A5B9MJD6</accession>
<keyword evidence="3" id="KW-1185">Reference proteome</keyword>
<dbReference type="KEGG" id="smam:Mal15_55700"/>
<feature type="transmembrane region" description="Helical" evidence="1">
    <location>
        <begin position="15"/>
        <end position="33"/>
    </location>
</feature>
<evidence type="ECO:0000256" key="1">
    <source>
        <dbReference type="SAM" id="Phobius"/>
    </source>
</evidence>
<keyword evidence="1" id="KW-0812">Transmembrane</keyword>
<feature type="transmembrane region" description="Helical" evidence="1">
    <location>
        <begin position="45"/>
        <end position="64"/>
    </location>
</feature>
<reference evidence="2 3" key="1">
    <citation type="submission" date="2019-02" db="EMBL/GenBank/DDBJ databases">
        <title>Planctomycetal bacteria perform biofilm scaping via a novel small molecule.</title>
        <authorList>
            <person name="Jeske O."/>
            <person name="Boedeker C."/>
            <person name="Wiegand S."/>
            <person name="Breitling P."/>
            <person name="Kallscheuer N."/>
            <person name="Jogler M."/>
            <person name="Rohde M."/>
            <person name="Petersen J."/>
            <person name="Medema M.H."/>
            <person name="Surup F."/>
            <person name="Jogler C."/>
        </authorList>
    </citation>
    <scope>NUCLEOTIDE SEQUENCE [LARGE SCALE GENOMIC DNA]</scope>
    <source>
        <strain evidence="2 3">Mal15</strain>
    </source>
</reference>
<dbReference type="Proteomes" id="UP000321353">
    <property type="component" value="Chromosome"/>
</dbReference>